<dbReference type="Gene3D" id="1.10.287.950">
    <property type="entry name" value="Methyl-accepting chemotaxis protein"/>
    <property type="match status" value="1"/>
</dbReference>
<keyword evidence="4" id="KW-0812">Transmembrane</keyword>
<feature type="region of interest" description="Disordered" evidence="3">
    <location>
        <begin position="215"/>
        <end position="234"/>
    </location>
</feature>
<dbReference type="GO" id="GO:0007165">
    <property type="term" value="P:signal transduction"/>
    <property type="evidence" value="ECO:0007669"/>
    <property type="project" value="UniProtKB-KW"/>
</dbReference>
<dbReference type="SMART" id="SM00283">
    <property type="entry name" value="MA"/>
    <property type="match status" value="1"/>
</dbReference>
<feature type="transmembrane region" description="Helical" evidence="4">
    <location>
        <begin position="58"/>
        <end position="77"/>
    </location>
</feature>
<dbReference type="Proteomes" id="UP000504693">
    <property type="component" value="Chromosome"/>
</dbReference>
<dbReference type="PROSITE" id="PS50111">
    <property type="entry name" value="CHEMOTAXIS_TRANSDUC_2"/>
    <property type="match status" value="1"/>
</dbReference>
<keyword evidence="4" id="KW-0472">Membrane</keyword>
<feature type="transmembrane region" description="Helical" evidence="4">
    <location>
        <begin position="168"/>
        <end position="192"/>
    </location>
</feature>
<dbReference type="EMBL" id="CP053921">
    <property type="protein sequence ID" value="QKG70376.1"/>
    <property type="molecule type" value="Genomic_DNA"/>
</dbReference>
<evidence type="ECO:0000256" key="3">
    <source>
        <dbReference type="SAM" id="MobiDB-lite"/>
    </source>
</evidence>
<evidence type="ECO:0000313" key="6">
    <source>
        <dbReference type="EMBL" id="QKG70376.1"/>
    </source>
</evidence>
<dbReference type="InterPro" id="IPR004089">
    <property type="entry name" value="MCPsignal_dom"/>
</dbReference>
<organism evidence="6 7">
    <name type="scientific">Erythrobacter mangrovi</name>
    <dbReference type="NCBI Taxonomy" id="2739433"/>
    <lineage>
        <taxon>Bacteria</taxon>
        <taxon>Pseudomonadati</taxon>
        <taxon>Pseudomonadota</taxon>
        <taxon>Alphaproteobacteria</taxon>
        <taxon>Sphingomonadales</taxon>
        <taxon>Erythrobacteraceae</taxon>
        <taxon>Erythrobacter/Porphyrobacter group</taxon>
        <taxon>Erythrobacter</taxon>
    </lineage>
</organism>
<sequence>MKLSHDFHAEDIDINGEITDGDGLEAIRRNGSRLITRIFWVNILVVALAGWAMSSPNLTTAIVLSVIVAAMPTLLVFGMKSYDSSTRLVIGLSAVAYPAIFIFLLQGHVWQMDLHMYFFPALAALVLLCDSRSIIGASLLITVHHTIFTYIAPAWVFSGNGDLPRVALHVGLILLQSGVLMWIVSQLTGVILTKAREVEISENLRASEALRMEEQRALNEERERHASDSERRQQLAASLDQRVGAIVTDLGAMTSQLESSRDMLASAFEEAVSKSGRLAEHHKYVQHDMRGLAQDVQALAESIGRVGTEVRDARETAQQSADTSAQLVPKVEELASTMDSASRIIGLIADISAQSRMLALNATIEASHEGSKGFGVVAIEMKSLADQTSKAASEISDMLELVRGASQTIASGIRDATSASLATSRSADSIDAVIDHQIAETDGMVRATSKVDTTVRDAADEVVALDSAIAQVRDVIEQTNIVSASVGKRAQELREAMEQVLTELRAA</sequence>
<dbReference type="KEGG" id="emv:HQR01_02745"/>
<proteinExistence type="predicted"/>
<feature type="compositionally biased region" description="Basic and acidic residues" evidence="3">
    <location>
        <begin position="215"/>
        <end position="233"/>
    </location>
</feature>
<reference evidence="6 7" key="1">
    <citation type="submission" date="2020-05" db="EMBL/GenBank/DDBJ databases">
        <title>Erythrobacter mangrovi sp. nov., isolated from rhizosphere soil of mangrove plant (Kandelia candel).</title>
        <authorList>
            <person name="Ye Y.H."/>
        </authorList>
    </citation>
    <scope>NUCLEOTIDE SEQUENCE [LARGE SCALE GENOMIC DNA]</scope>
    <source>
        <strain evidence="6 7">EB310</strain>
    </source>
</reference>
<protein>
    <submittedName>
        <fullName evidence="6">Chemotaxis protein</fullName>
    </submittedName>
</protein>
<feature type="transmembrane region" description="Helical" evidence="4">
    <location>
        <begin position="137"/>
        <end position="156"/>
    </location>
</feature>
<keyword evidence="7" id="KW-1185">Reference proteome</keyword>
<evidence type="ECO:0000256" key="2">
    <source>
        <dbReference type="PROSITE-ProRule" id="PRU00284"/>
    </source>
</evidence>
<keyword evidence="1 2" id="KW-0807">Transducer</keyword>
<feature type="transmembrane region" description="Helical" evidence="4">
    <location>
        <begin position="34"/>
        <end position="52"/>
    </location>
</feature>
<dbReference type="PANTHER" id="PTHR32089">
    <property type="entry name" value="METHYL-ACCEPTING CHEMOTAXIS PROTEIN MCPB"/>
    <property type="match status" value="1"/>
</dbReference>
<dbReference type="Pfam" id="PF00015">
    <property type="entry name" value="MCPsignal"/>
    <property type="match status" value="1"/>
</dbReference>
<evidence type="ECO:0000256" key="4">
    <source>
        <dbReference type="SAM" id="Phobius"/>
    </source>
</evidence>
<keyword evidence="4" id="KW-1133">Transmembrane helix</keyword>
<feature type="domain" description="Methyl-accepting transducer" evidence="5">
    <location>
        <begin position="253"/>
        <end position="473"/>
    </location>
</feature>
<dbReference type="AlphaFoldDB" id="A0A7D3XTW1"/>
<gene>
    <name evidence="6" type="ORF">HQR01_02745</name>
</gene>
<dbReference type="PANTHER" id="PTHR32089:SF112">
    <property type="entry name" value="LYSOZYME-LIKE PROTEIN-RELATED"/>
    <property type="match status" value="1"/>
</dbReference>
<dbReference type="GO" id="GO:0016020">
    <property type="term" value="C:membrane"/>
    <property type="evidence" value="ECO:0007669"/>
    <property type="project" value="InterPro"/>
</dbReference>
<evidence type="ECO:0000259" key="5">
    <source>
        <dbReference type="PROSITE" id="PS50111"/>
    </source>
</evidence>
<name>A0A7D3XTW1_9SPHN</name>
<dbReference type="SUPFAM" id="SSF58104">
    <property type="entry name" value="Methyl-accepting chemotaxis protein (MCP) signaling domain"/>
    <property type="match status" value="1"/>
</dbReference>
<dbReference type="RefSeq" id="WP_173212350.1">
    <property type="nucleotide sequence ID" value="NZ_CP053921.1"/>
</dbReference>
<feature type="transmembrane region" description="Helical" evidence="4">
    <location>
        <begin position="89"/>
        <end position="108"/>
    </location>
</feature>
<evidence type="ECO:0000256" key="1">
    <source>
        <dbReference type="ARBA" id="ARBA00023224"/>
    </source>
</evidence>
<evidence type="ECO:0000313" key="7">
    <source>
        <dbReference type="Proteomes" id="UP000504693"/>
    </source>
</evidence>
<accession>A0A7D3XTW1</accession>